<organism evidence="2 3">
    <name type="scientific">Flavisolibacter tropicus</name>
    <dbReference type="NCBI Taxonomy" id="1492898"/>
    <lineage>
        <taxon>Bacteria</taxon>
        <taxon>Pseudomonadati</taxon>
        <taxon>Bacteroidota</taxon>
        <taxon>Chitinophagia</taxon>
        <taxon>Chitinophagales</taxon>
        <taxon>Chitinophagaceae</taxon>
        <taxon>Flavisolibacter</taxon>
    </lineage>
</organism>
<dbReference type="AlphaFoldDB" id="A0A172TRN6"/>
<dbReference type="PROSITE" id="PS51257">
    <property type="entry name" value="PROKAR_LIPOPROTEIN"/>
    <property type="match status" value="1"/>
</dbReference>
<evidence type="ECO:0000313" key="2">
    <source>
        <dbReference type="EMBL" id="ANE49745.1"/>
    </source>
</evidence>
<keyword evidence="1" id="KW-0732">Signal</keyword>
<reference evidence="3" key="1">
    <citation type="submission" date="2015-01" db="EMBL/GenBank/DDBJ databases">
        <title>Flavisolibacter sp./LCS9/ whole genome sequencing.</title>
        <authorList>
            <person name="Kim M.K."/>
            <person name="Srinivasan S."/>
            <person name="Lee J.-J."/>
        </authorList>
    </citation>
    <scope>NUCLEOTIDE SEQUENCE [LARGE SCALE GENOMIC DNA]</scope>
    <source>
        <strain evidence="3">LCS9</strain>
    </source>
</reference>
<name>A0A172TRN6_9BACT</name>
<protein>
    <recommendedName>
        <fullName evidence="4">Lipoprotein</fullName>
    </recommendedName>
</protein>
<proteinExistence type="predicted"/>
<dbReference type="KEGG" id="fla:SY85_03805"/>
<dbReference type="Proteomes" id="UP000077177">
    <property type="component" value="Chromosome"/>
</dbReference>
<reference evidence="2 3" key="2">
    <citation type="journal article" date="2016" name="Int. J. Syst. Evol. Microbiol.">
        <title>Flavisolibacter tropicus sp. nov., isolated from tropical soil.</title>
        <authorList>
            <person name="Lee J.J."/>
            <person name="Kang M.S."/>
            <person name="Kim G.S."/>
            <person name="Lee C.S."/>
            <person name="Lim S."/>
            <person name="Lee J."/>
            <person name="Roh S.H."/>
            <person name="Kang H."/>
            <person name="Ha J.M."/>
            <person name="Bae S."/>
            <person name="Jung H.Y."/>
            <person name="Kim M.K."/>
        </authorList>
    </citation>
    <scope>NUCLEOTIDE SEQUENCE [LARGE SCALE GENOMIC DNA]</scope>
    <source>
        <strain evidence="2 3">LCS9</strain>
    </source>
</reference>
<gene>
    <name evidence="2" type="ORF">SY85_03805</name>
</gene>
<accession>A0A172TRN6</accession>
<evidence type="ECO:0000256" key="1">
    <source>
        <dbReference type="SAM" id="SignalP"/>
    </source>
</evidence>
<dbReference type="OrthoDB" id="1420435at2"/>
<dbReference type="RefSeq" id="WP_066401880.1">
    <property type="nucleotide sequence ID" value="NZ_CP011390.1"/>
</dbReference>
<feature type="chain" id="PRO_5008001054" description="Lipoprotein" evidence="1">
    <location>
        <begin position="19"/>
        <end position="285"/>
    </location>
</feature>
<evidence type="ECO:0000313" key="3">
    <source>
        <dbReference type="Proteomes" id="UP000077177"/>
    </source>
</evidence>
<feature type="signal peptide" evidence="1">
    <location>
        <begin position="1"/>
        <end position="18"/>
    </location>
</feature>
<dbReference type="EMBL" id="CP011390">
    <property type="protein sequence ID" value="ANE49745.1"/>
    <property type="molecule type" value="Genomic_DNA"/>
</dbReference>
<keyword evidence="3" id="KW-1185">Reference proteome</keyword>
<evidence type="ECO:0008006" key="4">
    <source>
        <dbReference type="Google" id="ProtNLM"/>
    </source>
</evidence>
<sequence>MRYSIISFVFLIALSSCTAVKLSVPEQFSSQATKMHVKGLQGWQINQQLNFGPFQTSKIKRGWDFTHGMQHTKFNLKPEEMVLNVLNVDVDKRTINQKNKFQYSIQDGNLVAEVYAMDKFSEKQLVYKSNNPYIGSASKTNKYEYAFTAAILPLTAQNSEPWSLVLINKYDIAKDTAIKLFDKPYVEEEGYATNGKENIAIRPLHIDKVTTKSGKDTKVIGGKMLSGYELQWDGGVVAVIDILDNNIWLANNLEAHDKLLLSSISSAIMLKRMQDVEKDRDNLDN</sequence>